<protein>
    <submittedName>
        <fullName evidence="1">Uncharacterized protein</fullName>
    </submittedName>
</protein>
<evidence type="ECO:0000313" key="1">
    <source>
        <dbReference type="EMBL" id="KAJ6841144.1"/>
    </source>
</evidence>
<proteinExistence type="predicted"/>
<gene>
    <name evidence="1" type="ORF">M6B38_307530</name>
</gene>
<sequence length="81" mass="9030">MERQIEWVETRNRLGSRMNVGSCFLWTRRVVSELVFSFPWIPLQITSSLSGIGVVFVCALPASCIGNARVRDSVHVMSACA</sequence>
<reference evidence="1" key="2">
    <citation type="submission" date="2023-04" db="EMBL/GenBank/DDBJ databases">
        <authorList>
            <person name="Bruccoleri R.E."/>
            <person name="Oakeley E.J."/>
            <person name="Faust A.-M."/>
            <person name="Dessus-Babus S."/>
            <person name="Altorfer M."/>
            <person name="Burckhardt D."/>
            <person name="Oertli M."/>
            <person name="Naumann U."/>
            <person name="Petersen F."/>
            <person name="Wong J."/>
        </authorList>
    </citation>
    <scope>NUCLEOTIDE SEQUENCE</scope>
    <source>
        <strain evidence="1">GSM-AAB239-AS_SAM_17_03QT</strain>
        <tissue evidence="1">Leaf</tissue>
    </source>
</reference>
<name>A0AAX6HKS4_IRIPA</name>
<comment type="caution">
    <text evidence="1">The sequence shown here is derived from an EMBL/GenBank/DDBJ whole genome shotgun (WGS) entry which is preliminary data.</text>
</comment>
<keyword evidence="2" id="KW-1185">Reference proteome</keyword>
<accession>A0AAX6HKS4</accession>
<evidence type="ECO:0000313" key="2">
    <source>
        <dbReference type="Proteomes" id="UP001140949"/>
    </source>
</evidence>
<dbReference type="AlphaFoldDB" id="A0AAX6HKS4"/>
<organism evidence="1 2">
    <name type="scientific">Iris pallida</name>
    <name type="common">Sweet iris</name>
    <dbReference type="NCBI Taxonomy" id="29817"/>
    <lineage>
        <taxon>Eukaryota</taxon>
        <taxon>Viridiplantae</taxon>
        <taxon>Streptophyta</taxon>
        <taxon>Embryophyta</taxon>
        <taxon>Tracheophyta</taxon>
        <taxon>Spermatophyta</taxon>
        <taxon>Magnoliopsida</taxon>
        <taxon>Liliopsida</taxon>
        <taxon>Asparagales</taxon>
        <taxon>Iridaceae</taxon>
        <taxon>Iridoideae</taxon>
        <taxon>Irideae</taxon>
        <taxon>Iris</taxon>
    </lineage>
</organism>
<dbReference type="Proteomes" id="UP001140949">
    <property type="component" value="Unassembled WGS sequence"/>
</dbReference>
<dbReference type="EMBL" id="JANAVB010008800">
    <property type="protein sequence ID" value="KAJ6841144.1"/>
    <property type="molecule type" value="Genomic_DNA"/>
</dbReference>
<reference evidence="1" key="1">
    <citation type="journal article" date="2023" name="GigaByte">
        <title>Genome assembly of the bearded iris, Iris pallida Lam.</title>
        <authorList>
            <person name="Bruccoleri R.E."/>
            <person name="Oakeley E.J."/>
            <person name="Faust A.M.E."/>
            <person name="Altorfer M."/>
            <person name="Dessus-Babus S."/>
            <person name="Burckhardt D."/>
            <person name="Oertli M."/>
            <person name="Naumann U."/>
            <person name="Petersen F."/>
            <person name="Wong J."/>
        </authorList>
    </citation>
    <scope>NUCLEOTIDE SEQUENCE</scope>
    <source>
        <strain evidence="1">GSM-AAB239-AS_SAM_17_03QT</strain>
    </source>
</reference>